<name>A0A9P6LLI4_9PEZI</name>
<feature type="transmembrane region" description="Helical" evidence="1">
    <location>
        <begin position="83"/>
        <end position="105"/>
    </location>
</feature>
<accession>A0A9P6LLI4</accession>
<dbReference type="Proteomes" id="UP000781932">
    <property type="component" value="Unassembled WGS sequence"/>
</dbReference>
<dbReference type="InterPro" id="IPR021514">
    <property type="entry name" value="DUF3176"/>
</dbReference>
<dbReference type="OrthoDB" id="4851525at2759"/>
<dbReference type="PANTHER" id="PTHR35394">
    <property type="entry name" value="DUF3176 DOMAIN-CONTAINING PROTEIN"/>
    <property type="match status" value="1"/>
</dbReference>
<dbReference type="AlphaFoldDB" id="A0A9P6LLI4"/>
<organism evidence="2 3">
    <name type="scientific">Colletotrichum karsti</name>
    <dbReference type="NCBI Taxonomy" id="1095194"/>
    <lineage>
        <taxon>Eukaryota</taxon>
        <taxon>Fungi</taxon>
        <taxon>Dikarya</taxon>
        <taxon>Ascomycota</taxon>
        <taxon>Pezizomycotina</taxon>
        <taxon>Sordariomycetes</taxon>
        <taxon>Hypocreomycetidae</taxon>
        <taxon>Glomerellales</taxon>
        <taxon>Glomerellaceae</taxon>
        <taxon>Colletotrichum</taxon>
        <taxon>Colletotrichum boninense species complex</taxon>
    </lineage>
</organism>
<evidence type="ECO:0000313" key="2">
    <source>
        <dbReference type="EMBL" id="KAF9876617.1"/>
    </source>
</evidence>
<proteinExistence type="predicted"/>
<feature type="transmembrane region" description="Helical" evidence="1">
    <location>
        <begin position="152"/>
        <end position="168"/>
    </location>
</feature>
<keyword evidence="1" id="KW-0472">Membrane</keyword>
<keyword evidence="1" id="KW-1133">Transmembrane helix</keyword>
<evidence type="ECO:0000256" key="1">
    <source>
        <dbReference type="SAM" id="Phobius"/>
    </source>
</evidence>
<reference evidence="2" key="1">
    <citation type="submission" date="2020-03" db="EMBL/GenBank/DDBJ databases">
        <authorList>
            <person name="He L."/>
        </authorList>
    </citation>
    <scope>NUCLEOTIDE SEQUENCE</scope>
    <source>
        <strain evidence="2">CkLH20</strain>
    </source>
</reference>
<gene>
    <name evidence="2" type="ORF">CkaCkLH20_06025</name>
</gene>
<sequence length="365" mass="40693">MAEFYTPSPTGSRERSCSGRHCYQDHTDSLLEKTNGGASHETIWSAWWLEMLSSLLALGCIISIAIILFLYDEKPLPDWPALISVNSLTAIFTAVFKAALIMPIAEGLGQLKWNWFQQKHKLSDVVVFDDASRGPWGSLVLIAKQLPRRRRAYLAVFGSLITLAALAVDPVSQAMIEHRGCQLTRPSSAPELAEISRTNNYTAIKASYPEFSEWAVDPFMEEAMHKGLMDPEETESQVKFECATEGSPSHLSLRTASGNVSSTQTCVYVHWGWISYPVALLVSQWMFSILVMASQRGRVRNGKDAHSSAAWKSSPLALLFYGLSDNRRKGYGGFKTLGDMDRAAKKMDVQLAPVDESRNKGWRFF</sequence>
<protein>
    <submittedName>
        <fullName evidence="2">Uncharacterized protein</fullName>
    </submittedName>
</protein>
<dbReference type="PANTHER" id="PTHR35394:SF5">
    <property type="entry name" value="DUF3176 DOMAIN-CONTAINING PROTEIN"/>
    <property type="match status" value="1"/>
</dbReference>
<dbReference type="EMBL" id="JAATWM020000017">
    <property type="protein sequence ID" value="KAF9876617.1"/>
    <property type="molecule type" value="Genomic_DNA"/>
</dbReference>
<keyword evidence="3" id="KW-1185">Reference proteome</keyword>
<reference evidence="2" key="2">
    <citation type="submission" date="2020-11" db="EMBL/GenBank/DDBJ databases">
        <title>Whole genome sequencing of Colletotrichum sp.</title>
        <authorList>
            <person name="Li H."/>
        </authorList>
    </citation>
    <scope>NUCLEOTIDE SEQUENCE</scope>
    <source>
        <strain evidence="2">CkLH20</strain>
    </source>
</reference>
<evidence type="ECO:0000313" key="3">
    <source>
        <dbReference type="Proteomes" id="UP000781932"/>
    </source>
</evidence>
<dbReference type="Pfam" id="PF11374">
    <property type="entry name" value="DUF3176"/>
    <property type="match status" value="1"/>
</dbReference>
<feature type="transmembrane region" description="Helical" evidence="1">
    <location>
        <begin position="47"/>
        <end position="71"/>
    </location>
</feature>
<keyword evidence="1" id="KW-0812">Transmembrane</keyword>
<dbReference type="RefSeq" id="XP_038746078.1">
    <property type="nucleotide sequence ID" value="XM_038888742.1"/>
</dbReference>
<feature type="transmembrane region" description="Helical" evidence="1">
    <location>
        <begin position="273"/>
        <end position="293"/>
    </location>
</feature>
<comment type="caution">
    <text evidence="2">The sequence shown here is derived from an EMBL/GenBank/DDBJ whole genome shotgun (WGS) entry which is preliminary data.</text>
</comment>
<dbReference type="GeneID" id="62161816"/>